<organism evidence="1 2">
    <name type="scientific">Trichonephila inaurata madagascariensis</name>
    <dbReference type="NCBI Taxonomy" id="2747483"/>
    <lineage>
        <taxon>Eukaryota</taxon>
        <taxon>Metazoa</taxon>
        <taxon>Ecdysozoa</taxon>
        <taxon>Arthropoda</taxon>
        <taxon>Chelicerata</taxon>
        <taxon>Arachnida</taxon>
        <taxon>Araneae</taxon>
        <taxon>Araneomorphae</taxon>
        <taxon>Entelegynae</taxon>
        <taxon>Araneoidea</taxon>
        <taxon>Nephilidae</taxon>
        <taxon>Trichonephila</taxon>
        <taxon>Trichonephila inaurata</taxon>
    </lineage>
</organism>
<name>A0A8X7CEN8_9ARAC</name>
<dbReference type="EMBL" id="BMAV01016018">
    <property type="protein sequence ID" value="GFY66393.1"/>
    <property type="molecule type" value="Genomic_DNA"/>
</dbReference>
<evidence type="ECO:0000313" key="2">
    <source>
        <dbReference type="Proteomes" id="UP000886998"/>
    </source>
</evidence>
<gene>
    <name evidence="1" type="ORF">TNIN_65811</name>
</gene>
<accession>A0A8X7CEN8</accession>
<protein>
    <submittedName>
        <fullName evidence="1">Uncharacterized protein</fullName>
    </submittedName>
</protein>
<dbReference type="Proteomes" id="UP000886998">
    <property type="component" value="Unassembled WGS sequence"/>
</dbReference>
<comment type="caution">
    <text evidence="1">The sequence shown here is derived from an EMBL/GenBank/DDBJ whole genome shotgun (WGS) entry which is preliminary data.</text>
</comment>
<keyword evidence="2" id="KW-1185">Reference proteome</keyword>
<evidence type="ECO:0000313" key="1">
    <source>
        <dbReference type="EMBL" id="GFY66393.1"/>
    </source>
</evidence>
<reference evidence="1" key="1">
    <citation type="submission" date="2020-08" db="EMBL/GenBank/DDBJ databases">
        <title>Multicomponent nature underlies the extraordinary mechanical properties of spider dragline silk.</title>
        <authorList>
            <person name="Kono N."/>
            <person name="Nakamura H."/>
            <person name="Mori M."/>
            <person name="Yoshida Y."/>
            <person name="Ohtoshi R."/>
            <person name="Malay A.D."/>
            <person name="Moran D.A.P."/>
            <person name="Tomita M."/>
            <person name="Numata K."/>
            <person name="Arakawa K."/>
        </authorList>
    </citation>
    <scope>NUCLEOTIDE SEQUENCE</scope>
</reference>
<proteinExistence type="predicted"/>
<dbReference type="AlphaFoldDB" id="A0A8X7CEN8"/>
<sequence>MQIPAFSCRLRISQAMLRKSPPPPYVLPRGYRSQSTLVYLSYRSPDFASTHPRKQALGTVPLFACFRCMKADISTYTPAENDVIKRAST</sequence>